<evidence type="ECO:0000259" key="13">
    <source>
        <dbReference type="Pfam" id="PF17243"/>
    </source>
</evidence>
<dbReference type="InterPro" id="IPR035243">
    <property type="entry name" value="TamA_POTRA_Dom_1"/>
</dbReference>
<dbReference type="Gene3D" id="2.40.160.50">
    <property type="entry name" value="membrane protein fhac: a member of the omp85/tpsb transporter family"/>
    <property type="match status" value="1"/>
</dbReference>
<dbReference type="GO" id="GO:0009279">
    <property type="term" value="C:cell outer membrane"/>
    <property type="evidence" value="ECO:0007669"/>
    <property type="project" value="UniProtKB-SubCell"/>
</dbReference>
<reference evidence="14 15" key="1">
    <citation type="submission" date="2020-12" db="EMBL/GenBank/DDBJ databases">
        <title>ASc-MMNZ-VFA-070.</title>
        <authorList>
            <person name="Schryvers A."/>
            <person name="Mostafa Nazari M."/>
            <person name="Farshchi Andisi V."/>
            <person name="Timsit E."/>
            <person name="Walter Morck D."/>
        </authorList>
    </citation>
    <scope>NUCLEOTIDE SEQUENCE [LARGE SCALE GENOMIC DNA]</scope>
    <source>
        <strain evidence="14 15">ASc-MMNZ-VFA-070</strain>
    </source>
</reference>
<dbReference type="Pfam" id="PF17243">
    <property type="entry name" value="POTRA_TamA_1"/>
    <property type="match status" value="1"/>
</dbReference>
<dbReference type="PANTHER" id="PTHR12815">
    <property type="entry name" value="SORTING AND ASSEMBLY MACHINERY SAMM50 PROTEIN FAMILY MEMBER"/>
    <property type="match status" value="1"/>
</dbReference>
<evidence type="ECO:0000256" key="7">
    <source>
        <dbReference type="ARBA" id="ARBA00023136"/>
    </source>
</evidence>
<evidence type="ECO:0000313" key="14">
    <source>
        <dbReference type="EMBL" id="QQF82680.1"/>
    </source>
</evidence>
<evidence type="ECO:0000256" key="9">
    <source>
        <dbReference type="ARBA" id="ARBA00033063"/>
    </source>
</evidence>
<keyword evidence="5" id="KW-0812">Transmembrane</keyword>
<dbReference type="InterPro" id="IPR000184">
    <property type="entry name" value="Bac_surfAg_D15"/>
</dbReference>
<name>A0A9Q6Z196_HISSO</name>
<evidence type="ECO:0000256" key="5">
    <source>
        <dbReference type="ARBA" id="ARBA00022692"/>
    </source>
</evidence>
<feature type="domain" description="Bacterial surface antigen (D15)" evidence="11">
    <location>
        <begin position="277"/>
        <end position="586"/>
    </location>
</feature>
<keyword evidence="7" id="KW-0472">Membrane</keyword>
<organism evidence="14 15">
    <name type="scientific">Histophilus somni</name>
    <name type="common">Haemophilus somnus</name>
    <dbReference type="NCBI Taxonomy" id="731"/>
    <lineage>
        <taxon>Bacteria</taxon>
        <taxon>Pseudomonadati</taxon>
        <taxon>Pseudomonadota</taxon>
        <taxon>Gammaproteobacteria</taxon>
        <taxon>Pasteurellales</taxon>
        <taxon>Pasteurellaceae</taxon>
        <taxon>Histophilus</taxon>
    </lineage>
</organism>
<comment type="subcellular location">
    <subcellularLocation>
        <location evidence="1">Cell outer membrane</location>
    </subcellularLocation>
</comment>
<evidence type="ECO:0000256" key="10">
    <source>
        <dbReference type="ARBA" id="ARBA00093548"/>
    </source>
</evidence>
<evidence type="ECO:0000256" key="3">
    <source>
        <dbReference type="ARBA" id="ARBA00015419"/>
    </source>
</evidence>
<evidence type="ECO:0000259" key="11">
    <source>
        <dbReference type="Pfam" id="PF01103"/>
    </source>
</evidence>
<sequence length="588" mass="67777">MNMKLLSKYFVRSILNTSIFGIYLASSFSFAEHLVDLKVVGVTGVQKTTNVDAYINTIDEEERDGSERYQQLVRTAIDKALRAYGYYSSTVNFTLQPAKSSNKPVLVANVDMGRPSIIQRADVTILGEAKDDEVFQDLLRRTAQKGEHVSHPVYEDYKSRLQKQLLARGYFDAKFEVSRFEIKPSTYQGWWKMVLNSGTRYKFGQFNFKHSQIREDYLRNMMPIKTGDKYLINDLSSLTNDYTSSNWFRSVLLEPKVDEKRKVVDINVLLYPRKKNAIDVGIGYSSDVGTRFKLSWIKPWINNRGHSFNSNLYISAPKQTLEANYKIPLLKNPQRYYYELSGGFEKENTKDTQTIAASFAALRYWNRVTGWQHSFGLRVRYDSFTQANVSDRTLFIYPTISANRTRLRGELFPTWGDSQRITVDFGSKRWKSDVNFFRIKASTVWIRTFKENHRFLTRGEIGWLHTKDINKIPPALRFFAGGERSVRGYGYKKISPTSSDGKPIGAPYLLTVNTEYQYQVLEDWWLAAFADTGLAANKFNVKELRYGAGFGVRWVSPVGAIKLDIATPIRDREKNKNIQFYIGLGSEL</sequence>
<gene>
    <name evidence="14" type="ORF">JFL49_01810</name>
</gene>
<keyword evidence="15" id="KW-1185">Reference proteome</keyword>
<feature type="domain" description="POTRA" evidence="12">
    <location>
        <begin position="201"/>
        <end position="268"/>
    </location>
</feature>
<dbReference type="GO" id="GO:0097347">
    <property type="term" value="C:TAM protein secretion complex"/>
    <property type="evidence" value="ECO:0007669"/>
    <property type="project" value="TreeGrafter"/>
</dbReference>
<dbReference type="Pfam" id="PF01103">
    <property type="entry name" value="Omp85"/>
    <property type="match status" value="1"/>
</dbReference>
<keyword evidence="8" id="KW-0998">Cell outer membrane</keyword>
<keyword evidence="4" id="KW-1134">Transmembrane beta strand</keyword>
<protein>
    <recommendedName>
        <fullName evidence="3">Translocation and assembly module subunit TamA</fullName>
    </recommendedName>
    <alternativeName>
        <fullName evidence="9">Autotransporter assembly factor TamA</fullName>
    </alternativeName>
</protein>
<dbReference type="AlphaFoldDB" id="A0A9Q6Z196"/>
<dbReference type="Gene3D" id="3.10.20.310">
    <property type="entry name" value="membrane protein fhac"/>
    <property type="match status" value="3"/>
</dbReference>
<dbReference type="EMBL" id="CP066558">
    <property type="protein sequence ID" value="QQF82680.1"/>
    <property type="molecule type" value="Genomic_DNA"/>
</dbReference>
<dbReference type="InterPro" id="IPR039910">
    <property type="entry name" value="D15-like"/>
</dbReference>
<accession>A0A9Q6Z196</accession>
<evidence type="ECO:0000256" key="4">
    <source>
        <dbReference type="ARBA" id="ARBA00022452"/>
    </source>
</evidence>
<dbReference type="Pfam" id="PF07244">
    <property type="entry name" value="POTRA"/>
    <property type="match status" value="1"/>
</dbReference>
<evidence type="ECO:0000313" key="15">
    <source>
        <dbReference type="Proteomes" id="UP000595373"/>
    </source>
</evidence>
<evidence type="ECO:0000256" key="2">
    <source>
        <dbReference type="ARBA" id="ARBA00010248"/>
    </source>
</evidence>
<dbReference type="InterPro" id="IPR010827">
    <property type="entry name" value="BamA/TamA_POTRA"/>
</dbReference>
<evidence type="ECO:0000256" key="8">
    <source>
        <dbReference type="ARBA" id="ARBA00023237"/>
    </source>
</evidence>
<evidence type="ECO:0000256" key="6">
    <source>
        <dbReference type="ARBA" id="ARBA00022729"/>
    </source>
</evidence>
<evidence type="ECO:0000259" key="12">
    <source>
        <dbReference type="Pfam" id="PF07244"/>
    </source>
</evidence>
<dbReference type="Proteomes" id="UP000595373">
    <property type="component" value="Chromosome"/>
</dbReference>
<comment type="subunit">
    <text evidence="10">Interacts with TamB to form the translocation and assembly module (TAM).</text>
</comment>
<evidence type="ECO:0000256" key="1">
    <source>
        <dbReference type="ARBA" id="ARBA00004442"/>
    </source>
</evidence>
<comment type="similarity">
    <text evidence="2">Belongs to the TamA family.</text>
</comment>
<dbReference type="GO" id="GO:0009306">
    <property type="term" value="P:protein secretion"/>
    <property type="evidence" value="ECO:0007669"/>
    <property type="project" value="TreeGrafter"/>
</dbReference>
<keyword evidence="6" id="KW-0732">Signal</keyword>
<proteinExistence type="inferred from homology"/>
<dbReference type="PANTHER" id="PTHR12815:SF47">
    <property type="entry name" value="TRANSLOCATION AND ASSEMBLY MODULE SUBUNIT TAMA"/>
    <property type="match status" value="1"/>
</dbReference>
<feature type="domain" description="TamA POTRA" evidence="13">
    <location>
        <begin position="37"/>
        <end position="111"/>
    </location>
</feature>
<dbReference type="OrthoDB" id="9803054at2"/>